<sequence length="74" mass="8496">MEIFTKNKKPITILEACMEYKKIGFNKLDNESDTESQADPTVSGDENSNEDIFSTMVMHLQEQSSQQDNNTSYR</sequence>
<accession>A0A9N9NLW5</accession>
<feature type="compositionally biased region" description="Polar residues" evidence="1">
    <location>
        <begin position="37"/>
        <end position="52"/>
    </location>
</feature>
<dbReference type="AlphaFoldDB" id="A0A9N9NLW5"/>
<organism evidence="2 3">
    <name type="scientific">Cetraspora pellucida</name>
    <dbReference type="NCBI Taxonomy" id="1433469"/>
    <lineage>
        <taxon>Eukaryota</taxon>
        <taxon>Fungi</taxon>
        <taxon>Fungi incertae sedis</taxon>
        <taxon>Mucoromycota</taxon>
        <taxon>Glomeromycotina</taxon>
        <taxon>Glomeromycetes</taxon>
        <taxon>Diversisporales</taxon>
        <taxon>Gigasporaceae</taxon>
        <taxon>Cetraspora</taxon>
    </lineage>
</organism>
<comment type="caution">
    <text evidence="2">The sequence shown here is derived from an EMBL/GenBank/DDBJ whole genome shotgun (WGS) entry which is preliminary data.</text>
</comment>
<dbReference type="Proteomes" id="UP000789759">
    <property type="component" value="Unassembled WGS sequence"/>
</dbReference>
<proteinExistence type="predicted"/>
<dbReference type="OrthoDB" id="10437832at2759"/>
<feature type="region of interest" description="Disordered" evidence="1">
    <location>
        <begin position="26"/>
        <end position="52"/>
    </location>
</feature>
<evidence type="ECO:0000313" key="3">
    <source>
        <dbReference type="Proteomes" id="UP000789759"/>
    </source>
</evidence>
<protein>
    <submittedName>
        <fullName evidence="2">21638_t:CDS:1</fullName>
    </submittedName>
</protein>
<gene>
    <name evidence="2" type="ORF">CPELLU_LOCUS14347</name>
</gene>
<dbReference type="EMBL" id="CAJVQA010016860">
    <property type="protein sequence ID" value="CAG8745452.1"/>
    <property type="molecule type" value="Genomic_DNA"/>
</dbReference>
<evidence type="ECO:0000313" key="2">
    <source>
        <dbReference type="EMBL" id="CAG8745452.1"/>
    </source>
</evidence>
<name>A0A9N9NLW5_9GLOM</name>
<evidence type="ECO:0000256" key="1">
    <source>
        <dbReference type="SAM" id="MobiDB-lite"/>
    </source>
</evidence>
<reference evidence="2" key="1">
    <citation type="submission" date="2021-06" db="EMBL/GenBank/DDBJ databases">
        <authorList>
            <person name="Kallberg Y."/>
            <person name="Tangrot J."/>
            <person name="Rosling A."/>
        </authorList>
    </citation>
    <scope>NUCLEOTIDE SEQUENCE</scope>
    <source>
        <strain evidence="2">FL966</strain>
    </source>
</reference>
<keyword evidence="3" id="KW-1185">Reference proteome</keyword>